<reference evidence="1" key="2">
    <citation type="submission" date="2021-08" db="EMBL/GenBank/DDBJ databases">
        <authorList>
            <person name="Dalcin Martins P."/>
        </authorList>
    </citation>
    <scope>NUCLEOTIDE SEQUENCE</scope>
    <source>
        <strain evidence="1">MAG_39</strain>
    </source>
</reference>
<dbReference type="Proteomes" id="UP000705867">
    <property type="component" value="Unassembled WGS sequence"/>
</dbReference>
<dbReference type="InterPro" id="IPR014729">
    <property type="entry name" value="Rossmann-like_a/b/a_fold"/>
</dbReference>
<dbReference type="SUPFAM" id="SSF52402">
    <property type="entry name" value="Adenine nucleotide alpha hydrolases-like"/>
    <property type="match status" value="1"/>
</dbReference>
<dbReference type="EMBL" id="JAIOIV010000049">
    <property type="protein sequence ID" value="MBZ0155836.1"/>
    <property type="molecule type" value="Genomic_DNA"/>
</dbReference>
<protein>
    <submittedName>
        <fullName evidence="1">Universal stress protein</fullName>
    </submittedName>
</protein>
<dbReference type="Gene3D" id="3.40.50.620">
    <property type="entry name" value="HUPs"/>
    <property type="match status" value="1"/>
</dbReference>
<evidence type="ECO:0000313" key="2">
    <source>
        <dbReference type="Proteomes" id="UP000705867"/>
    </source>
</evidence>
<accession>A0A953LWD9</accession>
<organism evidence="1 2">
    <name type="scientific">Candidatus Nitrobium versatile</name>
    <dbReference type="NCBI Taxonomy" id="2884831"/>
    <lineage>
        <taxon>Bacteria</taxon>
        <taxon>Pseudomonadati</taxon>
        <taxon>Nitrospirota</taxon>
        <taxon>Nitrospiria</taxon>
        <taxon>Nitrospirales</taxon>
        <taxon>Nitrospiraceae</taxon>
        <taxon>Candidatus Nitrobium</taxon>
    </lineage>
</organism>
<sequence length="162" mass="18319">MRKMERLKRVAKQFETAMIAAAFAEEAEFETARTMVREERRVLLAVKGGRIDRRIFRYAVNTCRRIGAGLDILYVSSGGGSDPALEQCLSEIREEGIQYRLQKEKGCLKEAIIDYTNSRKRVLFAVTGSSDTLDIDCRGRGKKLSEAWQRLRCPLVVVADNG</sequence>
<dbReference type="AlphaFoldDB" id="A0A953LWD9"/>
<name>A0A953LWD9_9BACT</name>
<comment type="caution">
    <text evidence="1">The sequence shown here is derived from an EMBL/GenBank/DDBJ whole genome shotgun (WGS) entry which is preliminary data.</text>
</comment>
<reference evidence="1" key="1">
    <citation type="journal article" date="2021" name="bioRxiv">
        <title>Unraveling nitrogen, sulfur and carbon metabolic pathways and microbial community transcriptional responses to substrate deprivation and toxicity stresses in a bioreactor mimicking anoxic brackish coastal sediment conditions.</title>
        <authorList>
            <person name="Martins P.D."/>
            <person name="Echeveste M.J."/>
            <person name="Arshad A."/>
            <person name="Kurth J."/>
            <person name="Ouboter H."/>
            <person name="Jetten M.S.M."/>
            <person name="Welte C.U."/>
        </authorList>
    </citation>
    <scope>NUCLEOTIDE SEQUENCE</scope>
    <source>
        <strain evidence="1">MAG_39</strain>
    </source>
</reference>
<gene>
    <name evidence="1" type="ORF">K8I29_06415</name>
</gene>
<evidence type="ECO:0000313" key="1">
    <source>
        <dbReference type="EMBL" id="MBZ0155836.1"/>
    </source>
</evidence>
<proteinExistence type="predicted"/>